<keyword evidence="3 5" id="KW-0819">tRNA processing</keyword>
<name>A0AAV5B264_9ACTN</name>
<gene>
    <name evidence="5 8" type="primary">truB</name>
    <name evidence="8" type="ORF">ATOP_09870</name>
</gene>
<dbReference type="Pfam" id="PF16198">
    <property type="entry name" value="TruB_C_2"/>
    <property type="match status" value="1"/>
</dbReference>
<organism evidence="8 9">
    <name type="scientific">Granulimonas faecalis</name>
    <dbReference type="NCBI Taxonomy" id="2894155"/>
    <lineage>
        <taxon>Bacteria</taxon>
        <taxon>Bacillati</taxon>
        <taxon>Actinomycetota</taxon>
        <taxon>Coriobacteriia</taxon>
        <taxon>Coriobacteriales</taxon>
        <taxon>Kribbibacteriaceae</taxon>
        <taxon>Granulimonas</taxon>
    </lineage>
</organism>
<feature type="domain" description="Pseudouridine synthase II N-terminal" evidence="6">
    <location>
        <begin position="23"/>
        <end position="177"/>
    </location>
</feature>
<dbReference type="GO" id="GO:0031119">
    <property type="term" value="P:tRNA pseudouridine synthesis"/>
    <property type="evidence" value="ECO:0007669"/>
    <property type="project" value="UniProtKB-UniRule"/>
</dbReference>
<dbReference type="EC" id="5.4.99.25" evidence="5"/>
<evidence type="ECO:0000256" key="4">
    <source>
        <dbReference type="ARBA" id="ARBA00023235"/>
    </source>
</evidence>
<dbReference type="GO" id="GO:0003723">
    <property type="term" value="F:RNA binding"/>
    <property type="evidence" value="ECO:0007669"/>
    <property type="project" value="InterPro"/>
</dbReference>
<evidence type="ECO:0000256" key="3">
    <source>
        <dbReference type="ARBA" id="ARBA00022694"/>
    </source>
</evidence>
<dbReference type="GO" id="GO:0160148">
    <property type="term" value="F:tRNA pseudouridine(55) synthase activity"/>
    <property type="evidence" value="ECO:0007669"/>
    <property type="project" value="UniProtKB-EC"/>
</dbReference>
<evidence type="ECO:0000256" key="2">
    <source>
        <dbReference type="ARBA" id="ARBA00005642"/>
    </source>
</evidence>
<dbReference type="PANTHER" id="PTHR13767:SF2">
    <property type="entry name" value="PSEUDOURIDYLATE SYNTHASE TRUB1"/>
    <property type="match status" value="1"/>
</dbReference>
<evidence type="ECO:0000259" key="6">
    <source>
        <dbReference type="Pfam" id="PF01509"/>
    </source>
</evidence>
<reference evidence="8" key="1">
    <citation type="journal article" date="2022" name="Int. J. Syst. Evol. Microbiol.">
        <title>Granulimonas faecalis gen. nov., sp. nov., and Leptogranulimonas caecicola gen. nov., sp. nov., novel lactate-producing Atopobiaceae bacteria isolated from mouse intestines, and an emended description of the family Atopobiaceae.</title>
        <authorList>
            <person name="Morinaga K."/>
            <person name="Kusada H."/>
            <person name="Sakamoto S."/>
            <person name="Murakami T."/>
            <person name="Toyoda A."/>
            <person name="Mori H."/>
            <person name="Meng X.Y."/>
            <person name="Takashino M."/>
            <person name="Murotomi K."/>
            <person name="Tamaki H."/>
        </authorList>
    </citation>
    <scope>NUCLEOTIDE SEQUENCE</scope>
    <source>
        <strain evidence="8">OPF53</strain>
    </source>
</reference>
<dbReference type="CDD" id="cd02573">
    <property type="entry name" value="PseudoU_synth_EcTruB"/>
    <property type="match status" value="1"/>
</dbReference>
<sequence>MDCLFAVDKPRGMTSHDVVDACRRALHERRVGHGGTLDPDASGVLVLGVGQATRLLGILTLATKAYKSTFRFGCETTTDDAEGAPVRVAKAPARLADPVVAAAVVASMPGDAMQVPPAFSAVSKDGRRSYAAARAGEAVELDPRPVSILRAELLGTSLYDGVVSWDVSLEVSKGCYIRSIARDLGRDVGCWAHVCSLRRTASGPVGLADCLTLEELAAGGVDAVRARALDPAAVLGLPVRELSDRELADAACGRRLAAATDAEEVALVHGGRLHGVWERRGRSLASKMNLVKGVEGVRGGLR</sequence>
<dbReference type="RefSeq" id="WP_204407723.1">
    <property type="nucleotide sequence ID" value="NZ_BQKC01000001.1"/>
</dbReference>
<dbReference type="Gene3D" id="3.30.2350.10">
    <property type="entry name" value="Pseudouridine synthase"/>
    <property type="match status" value="1"/>
</dbReference>
<dbReference type="InterPro" id="IPR020103">
    <property type="entry name" value="PsdUridine_synth_cat_dom_sf"/>
</dbReference>
<dbReference type="Proteomes" id="UP001055025">
    <property type="component" value="Unassembled WGS sequence"/>
</dbReference>
<comment type="catalytic activity">
    <reaction evidence="1 5">
        <text>uridine(55) in tRNA = pseudouridine(55) in tRNA</text>
        <dbReference type="Rhea" id="RHEA:42532"/>
        <dbReference type="Rhea" id="RHEA-COMP:10101"/>
        <dbReference type="Rhea" id="RHEA-COMP:10102"/>
        <dbReference type="ChEBI" id="CHEBI:65314"/>
        <dbReference type="ChEBI" id="CHEBI:65315"/>
        <dbReference type="EC" id="5.4.99.25"/>
    </reaction>
</comment>
<dbReference type="EMBL" id="BQKC01000001">
    <property type="protein sequence ID" value="GJM55332.1"/>
    <property type="molecule type" value="Genomic_DNA"/>
</dbReference>
<dbReference type="InterPro" id="IPR032819">
    <property type="entry name" value="TruB_C"/>
</dbReference>
<dbReference type="Pfam" id="PF01509">
    <property type="entry name" value="TruB_N"/>
    <property type="match status" value="1"/>
</dbReference>
<dbReference type="InterPro" id="IPR002501">
    <property type="entry name" value="PsdUridine_synth_N"/>
</dbReference>
<dbReference type="AlphaFoldDB" id="A0AAV5B264"/>
<dbReference type="GO" id="GO:1990481">
    <property type="term" value="P:mRNA pseudouridine synthesis"/>
    <property type="evidence" value="ECO:0007669"/>
    <property type="project" value="TreeGrafter"/>
</dbReference>
<evidence type="ECO:0000313" key="8">
    <source>
        <dbReference type="EMBL" id="GJM55332.1"/>
    </source>
</evidence>
<comment type="function">
    <text evidence="5">Responsible for synthesis of pseudouridine from uracil-55 in the psi GC loop of transfer RNAs.</text>
</comment>
<evidence type="ECO:0000313" key="9">
    <source>
        <dbReference type="Proteomes" id="UP001055025"/>
    </source>
</evidence>
<comment type="similarity">
    <text evidence="2 5">Belongs to the pseudouridine synthase TruB family. Type 1 subfamily.</text>
</comment>
<keyword evidence="9" id="KW-1185">Reference proteome</keyword>
<feature type="active site" description="Nucleophile" evidence="5">
    <location>
        <position position="38"/>
    </location>
</feature>
<accession>A0AAV5B264</accession>
<keyword evidence="4 5" id="KW-0413">Isomerase</keyword>
<dbReference type="PANTHER" id="PTHR13767">
    <property type="entry name" value="TRNA-PSEUDOURIDINE SYNTHASE"/>
    <property type="match status" value="1"/>
</dbReference>
<evidence type="ECO:0000259" key="7">
    <source>
        <dbReference type="Pfam" id="PF16198"/>
    </source>
</evidence>
<dbReference type="HAMAP" id="MF_01080">
    <property type="entry name" value="TruB_bact"/>
    <property type="match status" value="1"/>
</dbReference>
<evidence type="ECO:0000256" key="5">
    <source>
        <dbReference type="HAMAP-Rule" id="MF_01080"/>
    </source>
</evidence>
<dbReference type="SUPFAM" id="SSF55120">
    <property type="entry name" value="Pseudouridine synthase"/>
    <property type="match status" value="1"/>
</dbReference>
<protein>
    <recommendedName>
        <fullName evidence="5">tRNA pseudouridine synthase B</fullName>
        <ecNumber evidence="5">5.4.99.25</ecNumber>
    </recommendedName>
    <alternativeName>
        <fullName evidence="5">tRNA pseudouridine(55) synthase</fullName>
        <shortName evidence="5">Psi55 synthase</shortName>
    </alternativeName>
    <alternativeName>
        <fullName evidence="5">tRNA pseudouridylate synthase</fullName>
    </alternativeName>
    <alternativeName>
        <fullName evidence="5">tRNA-uridine isomerase</fullName>
    </alternativeName>
</protein>
<dbReference type="InterPro" id="IPR014780">
    <property type="entry name" value="tRNA_psdUridine_synth_TruB"/>
</dbReference>
<feature type="domain" description="tRNA pseudouridylate synthase B C-terminal" evidence="7">
    <location>
        <begin position="178"/>
        <end position="218"/>
    </location>
</feature>
<evidence type="ECO:0000256" key="1">
    <source>
        <dbReference type="ARBA" id="ARBA00000385"/>
    </source>
</evidence>
<proteinExistence type="inferred from homology"/>
<dbReference type="NCBIfam" id="TIGR00431">
    <property type="entry name" value="TruB"/>
    <property type="match status" value="1"/>
</dbReference>
<comment type="caution">
    <text evidence="8">The sequence shown here is derived from an EMBL/GenBank/DDBJ whole genome shotgun (WGS) entry which is preliminary data.</text>
</comment>